<dbReference type="OrthoDB" id="8965954at2"/>
<dbReference type="RefSeq" id="WP_070236033.1">
    <property type="nucleotide sequence ID" value="NZ_CP017478.1"/>
</dbReference>
<organism evidence="3 4">
    <name type="scientific">Urechidicola croceus</name>
    <dbReference type="NCBI Taxonomy" id="1850246"/>
    <lineage>
        <taxon>Bacteria</taxon>
        <taxon>Pseudomonadati</taxon>
        <taxon>Bacteroidota</taxon>
        <taxon>Flavobacteriia</taxon>
        <taxon>Flavobacteriales</taxon>
        <taxon>Flavobacteriaceae</taxon>
        <taxon>Urechidicola</taxon>
    </lineage>
</organism>
<protein>
    <recommendedName>
        <fullName evidence="2">2TM domain-containing protein</fullName>
    </recommendedName>
</protein>
<dbReference type="AlphaFoldDB" id="A0A1D8P5R1"/>
<evidence type="ECO:0000256" key="1">
    <source>
        <dbReference type="SAM" id="Phobius"/>
    </source>
</evidence>
<sequence>MDKEKFNIDEKYIRAKEKVEKVKNFYIHLLAYIVLIPFVIFINYKTYWDFKWFWFAIIGMGIGVIVHAFTVFGYGKDWEERKLKEFMDDDQNNF</sequence>
<dbReference type="InterPro" id="IPR025698">
    <property type="entry name" value="2TM_dom"/>
</dbReference>
<reference evidence="3 4" key="1">
    <citation type="submission" date="2016-10" db="EMBL/GenBank/DDBJ databases">
        <title>Lutibacter sp. LPB0138, isolated from marine gastropod.</title>
        <authorList>
            <person name="Kim E."/>
            <person name="Yi H."/>
        </authorList>
    </citation>
    <scope>NUCLEOTIDE SEQUENCE [LARGE SCALE GENOMIC DNA]</scope>
    <source>
        <strain evidence="3 4">LPB0138</strain>
    </source>
</reference>
<dbReference type="EMBL" id="CP017478">
    <property type="protein sequence ID" value="AOW19894.1"/>
    <property type="molecule type" value="Genomic_DNA"/>
</dbReference>
<keyword evidence="1" id="KW-1133">Transmembrane helix</keyword>
<name>A0A1D8P5R1_9FLAO</name>
<feature type="transmembrane region" description="Helical" evidence="1">
    <location>
        <begin position="25"/>
        <end position="46"/>
    </location>
</feature>
<keyword evidence="4" id="KW-1185">Reference proteome</keyword>
<dbReference type="Pfam" id="PF13239">
    <property type="entry name" value="2TM"/>
    <property type="match status" value="1"/>
</dbReference>
<feature type="domain" description="2TM" evidence="2">
    <location>
        <begin position="14"/>
        <end position="88"/>
    </location>
</feature>
<keyword evidence="1" id="KW-0472">Membrane</keyword>
<feature type="transmembrane region" description="Helical" evidence="1">
    <location>
        <begin position="52"/>
        <end position="74"/>
    </location>
</feature>
<evidence type="ECO:0000259" key="2">
    <source>
        <dbReference type="Pfam" id="PF13239"/>
    </source>
</evidence>
<keyword evidence="1" id="KW-0812">Transmembrane</keyword>
<dbReference type="KEGG" id="lul:LPB138_04005"/>
<accession>A0A1D8P5R1</accession>
<proteinExistence type="predicted"/>
<evidence type="ECO:0000313" key="4">
    <source>
        <dbReference type="Proteomes" id="UP000176050"/>
    </source>
</evidence>
<dbReference type="Proteomes" id="UP000176050">
    <property type="component" value="Chromosome"/>
</dbReference>
<dbReference type="STRING" id="1850246.LPB138_04005"/>
<evidence type="ECO:0000313" key="3">
    <source>
        <dbReference type="EMBL" id="AOW19894.1"/>
    </source>
</evidence>
<gene>
    <name evidence="3" type="ORF">LPB138_04005</name>
</gene>